<keyword evidence="3" id="KW-1185">Reference proteome</keyword>
<feature type="signal peptide" evidence="1">
    <location>
        <begin position="1"/>
        <end position="22"/>
    </location>
</feature>
<dbReference type="RefSeq" id="WP_146742291.1">
    <property type="nucleotide sequence ID" value="NZ_JAAZQD010000003.1"/>
</dbReference>
<protein>
    <submittedName>
        <fullName evidence="2">Uncharacterized protein</fullName>
    </submittedName>
</protein>
<dbReference type="EMBL" id="JAAZQD010000003">
    <property type="protein sequence ID" value="NKZ38926.1"/>
    <property type="molecule type" value="Genomic_DNA"/>
</dbReference>
<proteinExistence type="predicted"/>
<dbReference type="AlphaFoldDB" id="A0A846ZLS3"/>
<sequence length="100" mass="10505">MKRNVFLALAAIVLIGSLSMIARHAAAARSCSTCPGTYDACMTAGNTSAYCEQNQPASCYGCAESLDNTTQKTQKPDSAIKRSARLGLISKEFLPSGKVA</sequence>
<evidence type="ECO:0000256" key="1">
    <source>
        <dbReference type="SAM" id="SignalP"/>
    </source>
</evidence>
<name>A0A846ZLS3_9GAMM</name>
<accession>A0A846ZLS3</accession>
<keyword evidence="1" id="KW-0732">Signal</keyword>
<evidence type="ECO:0000313" key="3">
    <source>
        <dbReference type="Proteomes" id="UP000541636"/>
    </source>
</evidence>
<feature type="chain" id="PRO_5032321359" evidence="1">
    <location>
        <begin position="23"/>
        <end position="100"/>
    </location>
</feature>
<dbReference type="Proteomes" id="UP000541636">
    <property type="component" value="Unassembled WGS sequence"/>
</dbReference>
<gene>
    <name evidence="2" type="ORF">HF690_08125</name>
</gene>
<reference evidence="2 3" key="1">
    <citation type="journal article" date="2017" name="Int. J. Syst. Evol. Microbiol.">
        <title>Oleiagrimonas citrea sp. nov., a marine bacterium isolated from tidal flat sediment and emended description of the genus Oleiagrimonas Fang et al. 2015 and Oleiagrimonas soli.</title>
        <authorList>
            <person name="Yang S.H."/>
            <person name="Seo H.S."/>
            <person name="Seong C.N."/>
            <person name="Kwon K.K."/>
        </authorList>
    </citation>
    <scope>NUCLEOTIDE SEQUENCE [LARGE SCALE GENOMIC DNA]</scope>
    <source>
        <strain evidence="2 3">MEBiC09124</strain>
    </source>
</reference>
<evidence type="ECO:0000313" key="2">
    <source>
        <dbReference type="EMBL" id="NKZ38926.1"/>
    </source>
</evidence>
<organism evidence="2 3">
    <name type="scientific">Oleiagrimonas citrea</name>
    <dbReference type="NCBI Taxonomy" id="1665687"/>
    <lineage>
        <taxon>Bacteria</taxon>
        <taxon>Pseudomonadati</taxon>
        <taxon>Pseudomonadota</taxon>
        <taxon>Gammaproteobacteria</taxon>
        <taxon>Lysobacterales</taxon>
        <taxon>Rhodanobacteraceae</taxon>
        <taxon>Oleiagrimonas</taxon>
    </lineage>
</organism>
<comment type="caution">
    <text evidence="2">The sequence shown here is derived from an EMBL/GenBank/DDBJ whole genome shotgun (WGS) entry which is preliminary data.</text>
</comment>